<comment type="catalytic activity">
    <reaction evidence="19">
        <text>L-seryl-[protein] + ATP = O-phospho-L-seryl-[protein] + ADP + H(+)</text>
        <dbReference type="Rhea" id="RHEA:17989"/>
        <dbReference type="Rhea" id="RHEA-COMP:9863"/>
        <dbReference type="Rhea" id="RHEA-COMP:11604"/>
        <dbReference type="ChEBI" id="CHEBI:15378"/>
        <dbReference type="ChEBI" id="CHEBI:29999"/>
        <dbReference type="ChEBI" id="CHEBI:30616"/>
        <dbReference type="ChEBI" id="CHEBI:83421"/>
        <dbReference type="ChEBI" id="CHEBI:456216"/>
        <dbReference type="EC" id="2.7.11.1"/>
    </reaction>
</comment>
<evidence type="ECO:0000256" key="10">
    <source>
        <dbReference type="ARBA" id="ARBA00022737"/>
    </source>
</evidence>
<dbReference type="Pfam" id="PF00069">
    <property type="entry name" value="Pkinase"/>
    <property type="match status" value="1"/>
</dbReference>
<evidence type="ECO:0000256" key="9">
    <source>
        <dbReference type="ARBA" id="ARBA00022729"/>
    </source>
</evidence>
<evidence type="ECO:0000313" key="22">
    <source>
        <dbReference type="EMBL" id="KAK2978993.1"/>
    </source>
</evidence>
<accession>A0AA88QYN1</accession>
<feature type="compositionally biased region" description="Basic and acidic residues" evidence="20">
    <location>
        <begin position="47"/>
        <end position="56"/>
    </location>
</feature>
<feature type="domain" description="Protein kinase" evidence="21">
    <location>
        <begin position="164"/>
        <end position="472"/>
    </location>
</feature>
<evidence type="ECO:0000256" key="4">
    <source>
        <dbReference type="ARBA" id="ARBA00022527"/>
    </source>
</evidence>
<evidence type="ECO:0000256" key="19">
    <source>
        <dbReference type="ARBA" id="ARBA00048679"/>
    </source>
</evidence>
<dbReference type="PANTHER" id="PTHR48055">
    <property type="entry name" value="LEUCINE-RICH REPEAT RECEPTOR PROTEIN KINASE EMS1"/>
    <property type="match status" value="1"/>
</dbReference>
<keyword evidence="12" id="KW-0418">Kinase</keyword>
<evidence type="ECO:0000256" key="13">
    <source>
        <dbReference type="ARBA" id="ARBA00022840"/>
    </source>
</evidence>
<feature type="region of interest" description="Disordered" evidence="20">
    <location>
        <begin position="1"/>
        <end position="56"/>
    </location>
</feature>
<dbReference type="GO" id="GO:0006281">
    <property type="term" value="P:DNA repair"/>
    <property type="evidence" value="ECO:0007669"/>
    <property type="project" value="InterPro"/>
</dbReference>
<dbReference type="EMBL" id="JAVXUO010001804">
    <property type="protein sequence ID" value="KAK2978993.1"/>
    <property type="molecule type" value="Genomic_DNA"/>
</dbReference>
<dbReference type="SUPFAM" id="SSF56112">
    <property type="entry name" value="Protein kinase-like (PK-like)"/>
    <property type="match status" value="1"/>
</dbReference>
<keyword evidence="13" id="KW-0067">ATP-binding</keyword>
<dbReference type="InterPro" id="IPR008271">
    <property type="entry name" value="Ser/Thr_kinase_AS"/>
</dbReference>
<gene>
    <name evidence="22" type="ORF">RJ640_029961</name>
</gene>
<dbReference type="PANTHER" id="PTHR48055:SF55">
    <property type="entry name" value="PROTEIN KINASE DOMAIN-CONTAINING PROTEIN"/>
    <property type="match status" value="1"/>
</dbReference>
<dbReference type="AlphaFoldDB" id="A0AA88QYN1"/>
<sequence>MEEGIVDASTQHFSENEATEVNAKAQSHTADTQTEGLGTNNLNTRNKKAENEKKEAVDWDRLRKRVQSNCKQDRNETTDDSIDYEALRHANVKEIADAIKERGMSNVLAQRMKGFLNRLVEDHGSIDLEWLRDCPPDDAKDFLLGIRGLGLKSVECVRLLTLHHLAFPVPSAGDNSEISMAQTMQAGSPDTLVWTILLLVLLMHYFRISISHRARSCSKVKNEKKKLTQCDVLRILRHRNLIKIMTACSSLDFKGKDFKALVFEFMPNGSLDSWLHPTQAEKQGSNLNLVQRLGIAIDVAFALEYIHHHCETTICHCDLKPSNILLDDDLCAHVGDFGLARFLSANTTLSNNAHSKYGMGEEVSTEADMYSYGIMLLEMFTRKRPTDNMFIDNFSLHNYVKFAFPDRVMEIVDSTIIPEEMEGLDKNRRGEGDFAKLKSCLESILRLGVVCSAELPHERMDSGNVVNELQRITKAYNE</sequence>
<keyword evidence="5" id="KW-0597">Phosphoprotein</keyword>
<evidence type="ECO:0000256" key="14">
    <source>
        <dbReference type="ARBA" id="ARBA00022989"/>
    </source>
</evidence>
<keyword evidence="6" id="KW-0433">Leucine-rich repeat</keyword>
<evidence type="ECO:0000256" key="2">
    <source>
        <dbReference type="ARBA" id="ARBA00012513"/>
    </source>
</evidence>
<dbReference type="SMART" id="SM00220">
    <property type="entry name" value="S_TKc"/>
    <property type="match status" value="1"/>
</dbReference>
<dbReference type="InterPro" id="IPR011009">
    <property type="entry name" value="Kinase-like_dom_sf"/>
</dbReference>
<name>A0AA88QYN1_9ASTE</name>
<evidence type="ECO:0000256" key="17">
    <source>
        <dbReference type="ARBA" id="ARBA00023180"/>
    </source>
</evidence>
<keyword evidence="10" id="KW-0677">Repeat</keyword>
<keyword evidence="3" id="KW-1003">Cell membrane</keyword>
<evidence type="ECO:0000256" key="5">
    <source>
        <dbReference type="ARBA" id="ARBA00022553"/>
    </source>
</evidence>
<organism evidence="22 23">
    <name type="scientific">Escallonia rubra</name>
    <dbReference type="NCBI Taxonomy" id="112253"/>
    <lineage>
        <taxon>Eukaryota</taxon>
        <taxon>Viridiplantae</taxon>
        <taxon>Streptophyta</taxon>
        <taxon>Embryophyta</taxon>
        <taxon>Tracheophyta</taxon>
        <taxon>Spermatophyta</taxon>
        <taxon>Magnoliopsida</taxon>
        <taxon>eudicotyledons</taxon>
        <taxon>Gunneridae</taxon>
        <taxon>Pentapetalae</taxon>
        <taxon>asterids</taxon>
        <taxon>campanulids</taxon>
        <taxon>Escalloniales</taxon>
        <taxon>Escalloniaceae</taxon>
        <taxon>Escallonia</taxon>
    </lineage>
</organism>
<evidence type="ECO:0000256" key="7">
    <source>
        <dbReference type="ARBA" id="ARBA00022679"/>
    </source>
</evidence>
<evidence type="ECO:0000313" key="23">
    <source>
        <dbReference type="Proteomes" id="UP001187471"/>
    </source>
</evidence>
<evidence type="ECO:0000256" key="18">
    <source>
        <dbReference type="ARBA" id="ARBA00047899"/>
    </source>
</evidence>
<protein>
    <recommendedName>
        <fullName evidence="2">non-specific serine/threonine protein kinase</fullName>
        <ecNumber evidence="2">2.7.11.1</ecNumber>
    </recommendedName>
</protein>
<keyword evidence="9" id="KW-0732">Signal</keyword>
<dbReference type="PROSITE" id="PS00108">
    <property type="entry name" value="PROTEIN_KINASE_ST"/>
    <property type="match status" value="1"/>
</dbReference>
<dbReference type="Gene3D" id="1.10.340.30">
    <property type="entry name" value="Hypothetical protein, domain 2"/>
    <property type="match status" value="1"/>
</dbReference>
<keyword evidence="11" id="KW-0547">Nucleotide-binding</keyword>
<keyword evidence="14" id="KW-1133">Transmembrane helix</keyword>
<keyword evidence="16" id="KW-0675">Receptor</keyword>
<keyword evidence="15" id="KW-0472">Membrane</keyword>
<evidence type="ECO:0000256" key="16">
    <source>
        <dbReference type="ARBA" id="ARBA00023170"/>
    </source>
</evidence>
<keyword evidence="17" id="KW-0325">Glycoprotein</keyword>
<evidence type="ECO:0000256" key="6">
    <source>
        <dbReference type="ARBA" id="ARBA00022614"/>
    </source>
</evidence>
<keyword evidence="7" id="KW-0808">Transferase</keyword>
<dbReference type="EC" id="2.7.11.1" evidence="2"/>
<dbReference type="GO" id="GO:0005886">
    <property type="term" value="C:plasma membrane"/>
    <property type="evidence" value="ECO:0007669"/>
    <property type="project" value="UniProtKB-SubCell"/>
</dbReference>
<evidence type="ECO:0000256" key="8">
    <source>
        <dbReference type="ARBA" id="ARBA00022692"/>
    </source>
</evidence>
<feature type="compositionally biased region" description="Polar residues" evidence="20">
    <location>
        <begin position="24"/>
        <end position="44"/>
    </location>
</feature>
<dbReference type="InterPro" id="IPR011257">
    <property type="entry name" value="DNA_glycosylase"/>
</dbReference>
<evidence type="ECO:0000256" key="12">
    <source>
        <dbReference type="ARBA" id="ARBA00022777"/>
    </source>
</evidence>
<comment type="subcellular location">
    <subcellularLocation>
        <location evidence="1">Cell membrane</location>
        <topology evidence="1">Single-pass membrane protein</topology>
    </subcellularLocation>
</comment>
<keyword evidence="4" id="KW-0723">Serine/threonine-protein kinase</keyword>
<keyword evidence="8" id="KW-0812">Transmembrane</keyword>
<dbReference type="Gene3D" id="1.10.510.10">
    <property type="entry name" value="Transferase(Phosphotransferase) domain 1"/>
    <property type="match status" value="1"/>
</dbReference>
<dbReference type="GO" id="GO:0004674">
    <property type="term" value="F:protein serine/threonine kinase activity"/>
    <property type="evidence" value="ECO:0007669"/>
    <property type="project" value="UniProtKB-KW"/>
</dbReference>
<evidence type="ECO:0000256" key="15">
    <source>
        <dbReference type="ARBA" id="ARBA00023136"/>
    </source>
</evidence>
<comment type="catalytic activity">
    <reaction evidence="18">
        <text>L-threonyl-[protein] + ATP = O-phospho-L-threonyl-[protein] + ADP + H(+)</text>
        <dbReference type="Rhea" id="RHEA:46608"/>
        <dbReference type="Rhea" id="RHEA-COMP:11060"/>
        <dbReference type="Rhea" id="RHEA-COMP:11605"/>
        <dbReference type="ChEBI" id="CHEBI:15378"/>
        <dbReference type="ChEBI" id="CHEBI:30013"/>
        <dbReference type="ChEBI" id="CHEBI:30616"/>
        <dbReference type="ChEBI" id="CHEBI:61977"/>
        <dbReference type="ChEBI" id="CHEBI:456216"/>
        <dbReference type="EC" id="2.7.11.1"/>
    </reaction>
</comment>
<evidence type="ECO:0000256" key="20">
    <source>
        <dbReference type="SAM" id="MobiDB-lite"/>
    </source>
</evidence>
<evidence type="ECO:0000256" key="3">
    <source>
        <dbReference type="ARBA" id="ARBA00022475"/>
    </source>
</evidence>
<keyword evidence="23" id="KW-1185">Reference proteome</keyword>
<dbReference type="Proteomes" id="UP001187471">
    <property type="component" value="Unassembled WGS sequence"/>
</dbReference>
<dbReference type="InterPro" id="IPR000719">
    <property type="entry name" value="Prot_kinase_dom"/>
</dbReference>
<comment type="caution">
    <text evidence="22">The sequence shown here is derived from an EMBL/GenBank/DDBJ whole genome shotgun (WGS) entry which is preliminary data.</text>
</comment>
<evidence type="ECO:0000256" key="11">
    <source>
        <dbReference type="ARBA" id="ARBA00022741"/>
    </source>
</evidence>
<dbReference type="GO" id="GO:0005524">
    <property type="term" value="F:ATP binding"/>
    <property type="evidence" value="ECO:0007669"/>
    <property type="project" value="UniProtKB-KW"/>
</dbReference>
<dbReference type="SUPFAM" id="SSF48150">
    <property type="entry name" value="DNA-glycosylase"/>
    <property type="match status" value="1"/>
</dbReference>
<evidence type="ECO:0000259" key="21">
    <source>
        <dbReference type="PROSITE" id="PS50011"/>
    </source>
</evidence>
<reference evidence="22" key="1">
    <citation type="submission" date="2022-12" db="EMBL/GenBank/DDBJ databases">
        <title>Draft genome assemblies for two species of Escallonia (Escalloniales).</title>
        <authorList>
            <person name="Chanderbali A."/>
            <person name="Dervinis C."/>
            <person name="Anghel I."/>
            <person name="Soltis D."/>
            <person name="Soltis P."/>
            <person name="Zapata F."/>
        </authorList>
    </citation>
    <scope>NUCLEOTIDE SEQUENCE</scope>
    <source>
        <strain evidence="22">UCBG92.1500</strain>
        <tissue evidence="22">Leaf</tissue>
    </source>
</reference>
<dbReference type="InterPro" id="IPR051564">
    <property type="entry name" value="LRR_receptor-like_kinase"/>
</dbReference>
<dbReference type="FunFam" id="1.10.510.10:FF:000358">
    <property type="entry name" value="Putative leucine-rich repeat receptor-like serine/threonine-protein kinase"/>
    <property type="match status" value="1"/>
</dbReference>
<evidence type="ECO:0000256" key="1">
    <source>
        <dbReference type="ARBA" id="ARBA00004162"/>
    </source>
</evidence>
<dbReference type="PROSITE" id="PS50011">
    <property type="entry name" value="PROTEIN_KINASE_DOM"/>
    <property type="match status" value="1"/>
</dbReference>
<proteinExistence type="predicted"/>